<comment type="caution">
    <text evidence="2">The sequence shown here is derived from an EMBL/GenBank/DDBJ whole genome shotgun (WGS) entry which is preliminary data.</text>
</comment>
<dbReference type="EMBL" id="JABDTM020028698">
    <property type="protein sequence ID" value="KAH0808518.1"/>
    <property type="molecule type" value="Genomic_DNA"/>
</dbReference>
<feature type="compositionally biased region" description="Polar residues" evidence="1">
    <location>
        <begin position="44"/>
        <end position="54"/>
    </location>
</feature>
<evidence type="ECO:0000313" key="3">
    <source>
        <dbReference type="Proteomes" id="UP000719412"/>
    </source>
</evidence>
<keyword evidence="3" id="KW-1185">Reference proteome</keyword>
<sequence>MSFFNSLQEYVSNSVAGLSLSPKRFSLSRTDTAEATAAGVPAGSRSNSGDSNTPGFPKVLPAPGASALVQRRRSTLECLVPTPPVRRPGSFRQRSPKATPERRPSFCSRRLSWPDIDHQVRSGVQEIDGSYFESFTALAWKQENQRQSVLKAAEVSAADPPPQEGDLSIVPIDYTAPQNEKDKLYVEMLYTIANTSLFSHDYWKVQDGYCEDECGRKVLGTERCGGVRKTPEKTDTRSDSPGVSNRHLPNTKHLTTVLGCLTG</sequence>
<protein>
    <submittedName>
        <fullName evidence="2">Uncharacterized protein</fullName>
    </submittedName>
</protein>
<feature type="region of interest" description="Disordered" evidence="1">
    <location>
        <begin position="36"/>
        <end position="62"/>
    </location>
</feature>
<organism evidence="2 3">
    <name type="scientific">Tenebrio molitor</name>
    <name type="common">Yellow mealworm beetle</name>
    <dbReference type="NCBI Taxonomy" id="7067"/>
    <lineage>
        <taxon>Eukaryota</taxon>
        <taxon>Metazoa</taxon>
        <taxon>Ecdysozoa</taxon>
        <taxon>Arthropoda</taxon>
        <taxon>Hexapoda</taxon>
        <taxon>Insecta</taxon>
        <taxon>Pterygota</taxon>
        <taxon>Neoptera</taxon>
        <taxon>Endopterygota</taxon>
        <taxon>Coleoptera</taxon>
        <taxon>Polyphaga</taxon>
        <taxon>Cucujiformia</taxon>
        <taxon>Tenebrionidae</taxon>
        <taxon>Tenebrio</taxon>
    </lineage>
</organism>
<feature type="region of interest" description="Disordered" evidence="1">
    <location>
        <begin position="226"/>
        <end position="249"/>
    </location>
</feature>
<evidence type="ECO:0000256" key="1">
    <source>
        <dbReference type="SAM" id="MobiDB-lite"/>
    </source>
</evidence>
<dbReference type="AlphaFoldDB" id="A0A8J6H766"/>
<dbReference type="Proteomes" id="UP000719412">
    <property type="component" value="Unassembled WGS sequence"/>
</dbReference>
<name>A0A8J6H766_TENMO</name>
<feature type="compositionally biased region" description="Basic and acidic residues" evidence="1">
    <location>
        <begin position="229"/>
        <end position="238"/>
    </location>
</feature>
<gene>
    <name evidence="2" type="ORF">GEV33_014273</name>
</gene>
<evidence type="ECO:0000313" key="2">
    <source>
        <dbReference type="EMBL" id="KAH0808518.1"/>
    </source>
</evidence>
<proteinExistence type="predicted"/>
<feature type="region of interest" description="Disordered" evidence="1">
    <location>
        <begin position="80"/>
        <end position="106"/>
    </location>
</feature>
<accession>A0A8J6H766</accession>
<reference evidence="2" key="1">
    <citation type="journal article" date="2020" name="J Insects Food Feed">
        <title>The yellow mealworm (Tenebrio molitor) genome: a resource for the emerging insects as food and feed industry.</title>
        <authorList>
            <person name="Eriksson T."/>
            <person name="Andere A."/>
            <person name="Kelstrup H."/>
            <person name="Emery V."/>
            <person name="Picard C."/>
        </authorList>
    </citation>
    <scope>NUCLEOTIDE SEQUENCE</scope>
    <source>
        <strain evidence="2">Stoneville</strain>
        <tissue evidence="2">Whole head</tissue>
    </source>
</reference>
<reference evidence="2" key="2">
    <citation type="submission" date="2021-08" db="EMBL/GenBank/DDBJ databases">
        <authorList>
            <person name="Eriksson T."/>
        </authorList>
    </citation>
    <scope>NUCLEOTIDE SEQUENCE</scope>
    <source>
        <strain evidence="2">Stoneville</strain>
        <tissue evidence="2">Whole head</tissue>
    </source>
</reference>